<keyword evidence="5" id="KW-1185">Reference proteome</keyword>
<dbReference type="AlphaFoldDB" id="A0A5C4T6R7"/>
<reference evidence="4 5" key="1">
    <citation type="submission" date="2019-05" db="EMBL/GenBank/DDBJ databases">
        <title>We sequenced the genome of Paenibacillus hemerocallicola KCTC 33185 for further insight into its adaptation and study the phylogeny of Paenibacillus.</title>
        <authorList>
            <person name="Narsing Rao M.P."/>
        </authorList>
    </citation>
    <scope>NUCLEOTIDE SEQUENCE [LARGE SCALE GENOMIC DNA]</scope>
    <source>
        <strain evidence="4 5">KCTC 33185</strain>
    </source>
</reference>
<dbReference type="OrthoDB" id="1706086at2"/>
<dbReference type="RefSeq" id="WP_139603812.1">
    <property type="nucleotide sequence ID" value="NZ_VDCQ01000026.1"/>
</dbReference>
<evidence type="ECO:0000313" key="4">
    <source>
        <dbReference type="EMBL" id="TNJ64741.1"/>
    </source>
</evidence>
<dbReference type="InterPro" id="IPR001119">
    <property type="entry name" value="SLH_dom"/>
</dbReference>
<dbReference type="PROSITE" id="PS51272">
    <property type="entry name" value="SLH"/>
    <property type="match status" value="1"/>
</dbReference>
<evidence type="ECO:0000256" key="2">
    <source>
        <dbReference type="SAM" id="MobiDB-lite"/>
    </source>
</evidence>
<evidence type="ECO:0000259" key="3">
    <source>
        <dbReference type="PROSITE" id="PS51272"/>
    </source>
</evidence>
<name>A0A5C4T6R7_9BACL</name>
<sequence length="1016" mass="108401">MSKKSLQIKLNSQTSNDDNRGGEKKVMKKSLSVLVATAMVSSIFASVAFAADTLTTQQKLDALIAAGVFDKDGTGNGSELDANMSREQLAKILFKLKGLKEVTGTSYTDVASDRWSAGFIQAVSKATPPLMDGVATGVFDPAGEVTLEQLATVAVRALGLQQNTSATVKGNVSEWAKGYVAAAVANGLLTEKTDYTKPAIRAELVEASYSAQKAIADSVKPAKASVKSVKAAGVQKVEVTLDRDVDTTKATFSLKKAGLDIAIDATKTKWSEDKKTATLTLKDAKINEGEYTVTLGGLAADAIGTATGSFTAEKEAVKKIEFSTASDTIAQSTKARVQFRAVNQYGENVSLSAGSFTVNTPGFSSSISKDNMGTFVVTIDTTTMTGGQPSPGLTVIPVYIYENDSRVSIQQNFKLGTPPFVQKMELGDVKYPSGKTSLSANGDFVLIPATLFDQYGNPMAFDSNTTWNENVFTTPYSMAFQKAEFKDFDNDNFGELKIILKDRVEKTEEYTVTAQIGGASATTKVKVASAKLATKIQIGEATDVLAEGDIKDIYIPILAYDADGNQLSVDDIIDSQNKPRINISAQGVVGADLTTAISNASIEEYGQYKGYIHIGKVTGTANSQAFISAYLTSTTGNNSYVTKSIPILKARTPDKINVVTDNAPKTAGGNSNVRFSIVDQNGKQLDRVSAVNENGNSVTYRVYGQVTGNGGVTLQRKDRLENVVATYNAGNSFDIRGENFDDFNQIMTFNAAAGAPGQSLELKVGLQKSIDGGTTWTAISNVITKKIEYINAATESLTYSVTKPASMYAALDPDMNLIPSDIKNTTSSGNNKYRKAIELSAKDASGNTVAISNKRIVSVSSSVYSVAQATPMSVMGTGYIHGVKAGKSTITVQYRDFKDALQYTNFEVEVKNEVPVIQSVTANSIVEINASDIGLYDKAYKFMTLTLKDQYGVSFTKEDINKYDNITGVFYSIEGSSVVTVNAKTGVLENLASGQAFTLKAVAATGQVVSTFVRIR</sequence>
<accession>A0A5C4T6R7</accession>
<feature type="region of interest" description="Disordered" evidence="2">
    <location>
        <begin position="1"/>
        <end position="23"/>
    </location>
</feature>
<dbReference type="EMBL" id="VDCQ01000026">
    <property type="protein sequence ID" value="TNJ64741.1"/>
    <property type="molecule type" value="Genomic_DNA"/>
</dbReference>
<proteinExistence type="predicted"/>
<dbReference type="Proteomes" id="UP000307943">
    <property type="component" value="Unassembled WGS sequence"/>
</dbReference>
<gene>
    <name evidence="4" type="ORF">FE784_19055</name>
</gene>
<dbReference type="Gene3D" id="2.60.40.1220">
    <property type="match status" value="1"/>
</dbReference>
<dbReference type="InterPro" id="IPR014755">
    <property type="entry name" value="Cu-Rt/internalin_Ig-like"/>
</dbReference>
<evidence type="ECO:0000256" key="1">
    <source>
        <dbReference type="ARBA" id="ARBA00022729"/>
    </source>
</evidence>
<comment type="caution">
    <text evidence="4">The sequence shown here is derived from an EMBL/GenBank/DDBJ whole genome shotgun (WGS) entry which is preliminary data.</text>
</comment>
<keyword evidence="1" id="KW-0732">Signal</keyword>
<organism evidence="4 5">
    <name type="scientific">Paenibacillus hemerocallicola</name>
    <dbReference type="NCBI Taxonomy" id="1172614"/>
    <lineage>
        <taxon>Bacteria</taxon>
        <taxon>Bacillati</taxon>
        <taxon>Bacillota</taxon>
        <taxon>Bacilli</taxon>
        <taxon>Bacillales</taxon>
        <taxon>Paenibacillaceae</taxon>
        <taxon>Paenibacillus</taxon>
    </lineage>
</organism>
<feature type="compositionally biased region" description="Polar residues" evidence="2">
    <location>
        <begin position="1"/>
        <end position="16"/>
    </location>
</feature>
<feature type="domain" description="SLH" evidence="3">
    <location>
        <begin position="103"/>
        <end position="168"/>
    </location>
</feature>
<protein>
    <submittedName>
        <fullName evidence="4">S-layer homology domain-containing protein</fullName>
    </submittedName>
</protein>
<evidence type="ECO:0000313" key="5">
    <source>
        <dbReference type="Proteomes" id="UP000307943"/>
    </source>
</evidence>